<comment type="caution">
    <text evidence="1">The sequence shown here is derived from an EMBL/GenBank/DDBJ whole genome shotgun (WGS) entry which is preliminary data.</text>
</comment>
<evidence type="ECO:0000313" key="2">
    <source>
        <dbReference type="Proteomes" id="UP000324800"/>
    </source>
</evidence>
<proteinExistence type="predicted"/>
<name>A0A5J4VQJ9_9EUKA</name>
<dbReference type="EMBL" id="SNRW01005511">
    <property type="protein sequence ID" value="KAA6384927.1"/>
    <property type="molecule type" value="Genomic_DNA"/>
</dbReference>
<sequence>ADFDEVVSDPAWRILDMEHIASLTTSMSQ</sequence>
<evidence type="ECO:0000313" key="1">
    <source>
        <dbReference type="EMBL" id="KAA6384927.1"/>
    </source>
</evidence>
<protein>
    <submittedName>
        <fullName evidence="1">Uncharacterized protein</fullName>
    </submittedName>
</protein>
<reference evidence="1 2" key="1">
    <citation type="submission" date="2019-03" db="EMBL/GenBank/DDBJ databases">
        <title>Single cell metagenomics reveals metabolic interactions within the superorganism composed of flagellate Streblomastix strix and complex community of Bacteroidetes bacteria on its surface.</title>
        <authorList>
            <person name="Treitli S.C."/>
            <person name="Kolisko M."/>
            <person name="Husnik F."/>
            <person name="Keeling P."/>
            <person name="Hampl V."/>
        </authorList>
    </citation>
    <scope>NUCLEOTIDE SEQUENCE [LARGE SCALE GENOMIC DNA]</scope>
    <source>
        <strain evidence="1">ST1C</strain>
    </source>
</reference>
<gene>
    <name evidence="1" type="ORF">EZS28_019546</name>
</gene>
<organism evidence="1 2">
    <name type="scientific">Streblomastix strix</name>
    <dbReference type="NCBI Taxonomy" id="222440"/>
    <lineage>
        <taxon>Eukaryota</taxon>
        <taxon>Metamonada</taxon>
        <taxon>Preaxostyla</taxon>
        <taxon>Oxymonadida</taxon>
        <taxon>Streblomastigidae</taxon>
        <taxon>Streblomastix</taxon>
    </lineage>
</organism>
<dbReference type="AlphaFoldDB" id="A0A5J4VQJ9"/>
<feature type="non-terminal residue" evidence="1">
    <location>
        <position position="1"/>
    </location>
</feature>
<accession>A0A5J4VQJ9</accession>
<dbReference type="Proteomes" id="UP000324800">
    <property type="component" value="Unassembled WGS sequence"/>
</dbReference>